<organism evidence="2 3">
    <name type="scientific">Rhipicephalus sanguineus</name>
    <name type="common">Brown dog tick</name>
    <name type="synonym">Ixodes sanguineus</name>
    <dbReference type="NCBI Taxonomy" id="34632"/>
    <lineage>
        <taxon>Eukaryota</taxon>
        <taxon>Metazoa</taxon>
        <taxon>Ecdysozoa</taxon>
        <taxon>Arthropoda</taxon>
        <taxon>Chelicerata</taxon>
        <taxon>Arachnida</taxon>
        <taxon>Acari</taxon>
        <taxon>Parasitiformes</taxon>
        <taxon>Ixodida</taxon>
        <taxon>Ixodoidea</taxon>
        <taxon>Ixodidae</taxon>
        <taxon>Rhipicephalinae</taxon>
        <taxon>Rhipicephalus</taxon>
        <taxon>Rhipicephalus</taxon>
    </lineage>
</organism>
<dbReference type="InterPro" id="IPR032675">
    <property type="entry name" value="LRR_dom_sf"/>
</dbReference>
<proteinExistence type="predicted"/>
<protein>
    <recommendedName>
        <fullName evidence="4">Nlr family card domain protein</fullName>
    </recommendedName>
</protein>
<dbReference type="SUPFAM" id="SSF52047">
    <property type="entry name" value="RNI-like"/>
    <property type="match status" value="2"/>
</dbReference>
<comment type="caution">
    <text evidence="2">The sequence shown here is derived from an EMBL/GenBank/DDBJ whole genome shotgun (WGS) entry which is preliminary data.</text>
</comment>
<name>A0A9D4SSB3_RHISA</name>
<reference evidence="2" key="1">
    <citation type="journal article" date="2020" name="Cell">
        <title>Large-Scale Comparative Analyses of Tick Genomes Elucidate Their Genetic Diversity and Vector Capacities.</title>
        <authorList>
            <consortium name="Tick Genome and Microbiome Consortium (TIGMIC)"/>
            <person name="Jia N."/>
            <person name="Wang J."/>
            <person name="Shi W."/>
            <person name="Du L."/>
            <person name="Sun Y."/>
            <person name="Zhan W."/>
            <person name="Jiang J.F."/>
            <person name="Wang Q."/>
            <person name="Zhang B."/>
            <person name="Ji P."/>
            <person name="Bell-Sakyi L."/>
            <person name="Cui X.M."/>
            <person name="Yuan T.T."/>
            <person name="Jiang B.G."/>
            <person name="Yang W.F."/>
            <person name="Lam T.T."/>
            <person name="Chang Q.C."/>
            <person name="Ding S.J."/>
            <person name="Wang X.J."/>
            <person name="Zhu J.G."/>
            <person name="Ruan X.D."/>
            <person name="Zhao L."/>
            <person name="Wei J.T."/>
            <person name="Ye R.Z."/>
            <person name="Que T.C."/>
            <person name="Du C.H."/>
            <person name="Zhou Y.H."/>
            <person name="Cheng J.X."/>
            <person name="Dai P.F."/>
            <person name="Guo W.B."/>
            <person name="Han X.H."/>
            <person name="Huang E.J."/>
            <person name="Li L.F."/>
            <person name="Wei W."/>
            <person name="Gao Y.C."/>
            <person name="Liu J.Z."/>
            <person name="Shao H.Z."/>
            <person name="Wang X."/>
            <person name="Wang C.C."/>
            <person name="Yang T.C."/>
            <person name="Huo Q.B."/>
            <person name="Li W."/>
            <person name="Chen H.Y."/>
            <person name="Chen S.E."/>
            <person name="Zhou L.G."/>
            <person name="Ni X.B."/>
            <person name="Tian J.H."/>
            <person name="Sheng Y."/>
            <person name="Liu T."/>
            <person name="Pan Y.S."/>
            <person name="Xia L.Y."/>
            <person name="Li J."/>
            <person name="Zhao F."/>
            <person name="Cao W.C."/>
        </authorList>
    </citation>
    <scope>NUCLEOTIDE SEQUENCE</scope>
    <source>
        <strain evidence="2">Rsan-2018</strain>
    </source>
</reference>
<accession>A0A9D4SSB3</accession>
<evidence type="ECO:0000256" key="1">
    <source>
        <dbReference type="ARBA" id="ARBA00022737"/>
    </source>
</evidence>
<dbReference type="PANTHER" id="PTHR24111:SF0">
    <property type="entry name" value="LEUCINE-RICH REPEAT-CONTAINING PROTEIN"/>
    <property type="match status" value="1"/>
</dbReference>
<reference evidence="2" key="2">
    <citation type="submission" date="2021-09" db="EMBL/GenBank/DDBJ databases">
        <authorList>
            <person name="Jia N."/>
            <person name="Wang J."/>
            <person name="Shi W."/>
            <person name="Du L."/>
            <person name="Sun Y."/>
            <person name="Zhan W."/>
            <person name="Jiang J."/>
            <person name="Wang Q."/>
            <person name="Zhang B."/>
            <person name="Ji P."/>
            <person name="Sakyi L.B."/>
            <person name="Cui X."/>
            <person name="Yuan T."/>
            <person name="Jiang B."/>
            <person name="Yang W."/>
            <person name="Lam T.T.-Y."/>
            <person name="Chang Q."/>
            <person name="Ding S."/>
            <person name="Wang X."/>
            <person name="Zhu J."/>
            <person name="Ruan X."/>
            <person name="Zhao L."/>
            <person name="Wei J."/>
            <person name="Que T."/>
            <person name="Du C."/>
            <person name="Cheng J."/>
            <person name="Dai P."/>
            <person name="Han X."/>
            <person name="Huang E."/>
            <person name="Gao Y."/>
            <person name="Liu J."/>
            <person name="Shao H."/>
            <person name="Ye R."/>
            <person name="Li L."/>
            <person name="Wei W."/>
            <person name="Wang X."/>
            <person name="Wang C."/>
            <person name="Huo Q."/>
            <person name="Li W."/>
            <person name="Guo W."/>
            <person name="Chen H."/>
            <person name="Chen S."/>
            <person name="Zhou L."/>
            <person name="Zhou L."/>
            <person name="Ni X."/>
            <person name="Tian J."/>
            <person name="Zhou Y."/>
            <person name="Sheng Y."/>
            <person name="Liu T."/>
            <person name="Pan Y."/>
            <person name="Xia L."/>
            <person name="Li J."/>
            <person name="Zhao F."/>
            <person name="Cao W."/>
        </authorList>
    </citation>
    <scope>NUCLEOTIDE SEQUENCE</scope>
    <source>
        <strain evidence="2">Rsan-2018</strain>
        <tissue evidence="2">Larvae</tissue>
    </source>
</reference>
<dbReference type="PANTHER" id="PTHR24111">
    <property type="entry name" value="LEUCINE-RICH REPEAT-CONTAINING PROTEIN 34"/>
    <property type="match status" value="1"/>
</dbReference>
<dbReference type="VEuPathDB" id="VectorBase:RSAN_054016"/>
<dbReference type="AlphaFoldDB" id="A0A9D4SSB3"/>
<evidence type="ECO:0008006" key="4">
    <source>
        <dbReference type="Google" id="ProtNLM"/>
    </source>
</evidence>
<dbReference type="EMBL" id="JABSTV010001253">
    <property type="protein sequence ID" value="KAH7943631.1"/>
    <property type="molecule type" value="Genomic_DNA"/>
</dbReference>
<dbReference type="InterPro" id="IPR052201">
    <property type="entry name" value="LRR-containing_regulator"/>
</dbReference>
<evidence type="ECO:0000313" key="3">
    <source>
        <dbReference type="Proteomes" id="UP000821837"/>
    </source>
</evidence>
<keyword evidence="3" id="KW-1185">Reference proteome</keyword>
<evidence type="ECO:0000313" key="2">
    <source>
        <dbReference type="EMBL" id="KAH7943631.1"/>
    </source>
</evidence>
<keyword evidence="1" id="KW-0677">Repeat</keyword>
<sequence>MLFLKSHSSGSLMNYRTLCTSSEDRLCSVFADLPLWNEIFWQVGLELRELSPGQLSLVERRCADVSTFLSYTVEKSEAATLLCHLLSHHHCFVSVHLNHYVFRHHHKLICDALLKSPGLTKLTFCGKLTNASQSFAAALPHLKHLQELQLSYVPFNRTSLEGLSELLASTRSLTTLTMSDQIFEGDEAVVVLRGLGQNVTISTLSLHISLLNTVSPQCGDIFADYLRCNQTLLSLTLTSSSCLIIYDLRPIVGALFCNNILSELKLIEFALDRRSNMIITDMLSRNRGLKRFHMDCCIFYGNDCDMNTPVPIFWSGSSLIPYWLAALAENNTLEELTMGVSWVKPQNCSSFFRALACHTSLKKVNVQTCDQYDVVQICRVIRDTGAPERFVLRQLIVSNETATVIPECKEVSRISQYWHNGDEVALLRTILPLLPACSHVKSVVLQMTGSTFNGEVSSLIEQYLTDTTALRKLRLEIDSENLRSVDLSEQKLLQALSKNKSIRKLSLKGLCISEGEARMLVDKLESSRTLCRLYLYPYNCEASTWFVQMLSPNVSSNYMLLSMRTCWTGRLCGGWFPIKDVVRRNNSLVTRAAHFVMGTRHKYCAAAAELMQHNHELVVKVQELASVDENEAVSRIEDSLKSFTELDDFMRLAGVVECFVTCHRRDDGQKQLVDLNPYCWLHIRQFLKVGDIPDPK</sequence>
<dbReference type="Proteomes" id="UP000821837">
    <property type="component" value="Unassembled WGS sequence"/>
</dbReference>
<dbReference type="Gene3D" id="3.80.10.10">
    <property type="entry name" value="Ribonuclease Inhibitor"/>
    <property type="match status" value="3"/>
</dbReference>
<gene>
    <name evidence="2" type="ORF">HPB52_009635</name>
</gene>